<dbReference type="Proteomes" id="UP000198984">
    <property type="component" value="Unassembled WGS sequence"/>
</dbReference>
<evidence type="ECO:0000313" key="3">
    <source>
        <dbReference type="Proteomes" id="UP000198984"/>
    </source>
</evidence>
<dbReference type="RefSeq" id="WP_089909007.1">
    <property type="nucleotide sequence ID" value="NZ_FOBB01000002.1"/>
</dbReference>
<sequence length="184" mass="20980">MKGIIIYKGKYGATLQYADWLGDALGLPVFPAGDERPSAFAVADYVIMGSSIYIGKLQLGEWMLNNEALLLDKKLFFFVVCGTPLNERAKLEQYIEKNVPLLIRQRCSFHFLPGRLVFKKLSWTDRLLLRIGAWLGKKKGETIVMQDYDEVKEAHLQSLINTVRDQCRIPSVSIDKDMLKQPVK</sequence>
<evidence type="ECO:0000259" key="1">
    <source>
        <dbReference type="Pfam" id="PF12724"/>
    </source>
</evidence>
<dbReference type="AlphaFoldDB" id="A0A1H7PY58"/>
<dbReference type="STRING" id="573321.SAMN04488505_102191"/>
<reference evidence="2 3" key="1">
    <citation type="submission" date="2016-10" db="EMBL/GenBank/DDBJ databases">
        <authorList>
            <person name="de Groot N.N."/>
        </authorList>
    </citation>
    <scope>NUCLEOTIDE SEQUENCE [LARGE SCALE GENOMIC DNA]</scope>
    <source>
        <strain evidence="2 3">DSM 21039</strain>
    </source>
</reference>
<protein>
    <submittedName>
        <fullName evidence="2">Protoporphyrinogen IX oxidase, menaquinone-dependent (Flavodoxin domain)</fullName>
    </submittedName>
</protein>
<dbReference type="OrthoDB" id="597684at2"/>
<dbReference type="SUPFAM" id="SSF52218">
    <property type="entry name" value="Flavoproteins"/>
    <property type="match status" value="1"/>
</dbReference>
<gene>
    <name evidence="2" type="ORF">SAMN04488505_102191</name>
</gene>
<evidence type="ECO:0000313" key="2">
    <source>
        <dbReference type="EMBL" id="SEL40205.1"/>
    </source>
</evidence>
<dbReference type="InterPro" id="IPR029039">
    <property type="entry name" value="Flavoprotein-like_sf"/>
</dbReference>
<proteinExistence type="predicted"/>
<feature type="domain" description="Flavodoxin" evidence="1">
    <location>
        <begin position="4"/>
        <end position="140"/>
    </location>
</feature>
<dbReference type="Pfam" id="PF12724">
    <property type="entry name" value="Flavodoxin_5"/>
    <property type="match status" value="1"/>
</dbReference>
<organism evidence="2 3">
    <name type="scientific">Chitinophaga rupis</name>
    <dbReference type="NCBI Taxonomy" id="573321"/>
    <lineage>
        <taxon>Bacteria</taxon>
        <taxon>Pseudomonadati</taxon>
        <taxon>Bacteroidota</taxon>
        <taxon>Chitinophagia</taxon>
        <taxon>Chitinophagales</taxon>
        <taxon>Chitinophagaceae</taxon>
        <taxon>Chitinophaga</taxon>
    </lineage>
</organism>
<name>A0A1H7PY58_9BACT</name>
<keyword evidence="3" id="KW-1185">Reference proteome</keyword>
<dbReference type="InterPro" id="IPR026816">
    <property type="entry name" value="Flavodoxin_dom"/>
</dbReference>
<dbReference type="EMBL" id="FOBB01000002">
    <property type="protein sequence ID" value="SEL40205.1"/>
    <property type="molecule type" value="Genomic_DNA"/>
</dbReference>
<accession>A0A1H7PY58</accession>